<evidence type="ECO:0000256" key="3">
    <source>
        <dbReference type="ARBA" id="ARBA00022475"/>
    </source>
</evidence>
<sequence>MESVMNNPAANAATARPTAWRRALRNRNVRLGGGVVLFWIVCAIAGPWVWSTDPFQQSLAARMLPAVWDARGNWAHPLGTDHLGRDVLARLLHGARISLAIGFGAAGIGALIGVTLGACAGFHGGRTDRAIGFVLACKLAMPGMLLAMSLIYFLSPSVLTVIAVIGMLHWTLYLIVTRSATQRIRQLDYVRASRVAGASSGRIIVSDILPNLSSVILVVFSFEAGAAILAEAALSFLGVGVPSPNPSWGLMIAEGKAAMLLRPSLVIVPGTALFVLVAGINMLGDGLRDAIQPGARE</sequence>
<accession>A0A556AQ84</accession>
<feature type="transmembrane region" description="Helical" evidence="7">
    <location>
        <begin position="215"/>
        <end position="239"/>
    </location>
</feature>
<keyword evidence="3" id="KW-1003">Cell membrane</keyword>
<organism evidence="9 10">
    <name type="scientific">Verticiella sediminum</name>
    <dbReference type="NCBI Taxonomy" id="1247510"/>
    <lineage>
        <taxon>Bacteria</taxon>
        <taxon>Pseudomonadati</taxon>
        <taxon>Pseudomonadota</taxon>
        <taxon>Betaproteobacteria</taxon>
        <taxon>Burkholderiales</taxon>
        <taxon>Alcaligenaceae</taxon>
        <taxon>Verticiella</taxon>
    </lineage>
</organism>
<feature type="domain" description="ABC transmembrane type-1" evidence="8">
    <location>
        <begin position="95"/>
        <end position="284"/>
    </location>
</feature>
<dbReference type="Pfam" id="PF12911">
    <property type="entry name" value="OppC_N"/>
    <property type="match status" value="1"/>
</dbReference>
<dbReference type="EMBL" id="VLTJ01000022">
    <property type="protein sequence ID" value="TSH95072.1"/>
    <property type="molecule type" value="Genomic_DNA"/>
</dbReference>
<gene>
    <name evidence="9" type="ORF">FOZ76_11445</name>
</gene>
<dbReference type="Pfam" id="PF00528">
    <property type="entry name" value="BPD_transp_1"/>
    <property type="match status" value="1"/>
</dbReference>
<dbReference type="Gene3D" id="1.10.3720.10">
    <property type="entry name" value="MetI-like"/>
    <property type="match status" value="1"/>
</dbReference>
<evidence type="ECO:0000259" key="8">
    <source>
        <dbReference type="PROSITE" id="PS50928"/>
    </source>
</evidence>
<keyword evidence="10" id="KW-1185">Reference proteome</keyword>
<dbReference type="SUPFAM" id="SSF161098">
    <property type="entry name" value="MetI-like"/>
    <property type="match status" value="1"/>
</dbReference>
<dbReference type="GO" id="GO:0055085">
    <property type="term" value="P:transmembrane transport"/>
    <property type="evidence" value="ECO:0007669"/>
    <property type="project" value="InterPro"/>
</dbReference>
<keyword evidence="2 7" id="KW-0813">Transport</keyword>
<feature type="transmembrane region" description="Helical" evidence="7">
    <location>
        <begin position="97"/>
        <end position="118"/>
    </location>
</feature>
<dbReference type="InterPro" id="IPR025966">
    <property type="entry name" value="OppC_N"/>
</dbReference>
<feature type="transmembrane region" description="Helical" evidence="7">
    <location>
        <begin position="130"/>
        <end position="152"/>
    </location>
</feature>
<dbReference type="AlphaFoldDB" id="A0A556AQ84"/>
<keyword evidence="4 7" id="KW-0812">Transmembrane</keyword>
<dbReference type="GO" id="GO:0005886">
    <property type="term" value="C:plasma membrane"/>
    <property type="evidence" value="ECO:0007669"/>
    <property type="project" value="UniProtKB-SubCell"/>
</dbReference>
<protein>
    <submittedName>
        <fullName evidence="9">ABC transporter permease</fullName>
    </submittedName>
</protein>
<feature type="transmembrane region" description="Helical" evidence="7">
    <location>
        <begin position="158"/>
        <end position="176"/>
    </location>
</feature>
<feature type="transmembrane region" description="Helical" evidence="7">
    <location>
        <begin position="31"/>
        <end position="50"/>
    </location>
</feature>
<dbReference type="InterPro" id="IPR035906">
    <property type="entry name" value="MetI-like_sf"/>
</dbReference>
<dbReference type="PANTHER" id="PTHR43386">
    <property type="entry name" value="OLIGOPEPTIDE TRANSPORT SYSTEM PERMEASE PROTEIN APPC"/>
    <property type="match status" value="1"/>
</dbReference>
<reference evidence="9 10" key="1">
    <citation type="submission" date="2019-07" db="EMBL/GenBank/DDBJ databases">
        <title>Qingshengfaniella alkalisoli gen. nov., sp. nov., isolated from saline soil.</title>
        <authorList>
            <person name="Xu L."/>
            <person name="Huang X.-X."/>
            <person name="Sun J.-Q."/>
        </authorList>
    </citation>
    <scope>NUCLEOTIDE SEQUENCE [LARGE SCALE GENOMIC DNA]</scope>
    <source>
        <strain evidence="9 10">DSM 27279</strain>
    </source>
</reference>
<evidence type="ECO:0000256" key="2">
    <source>
        <dbReference type="ARBA" id="ARBA00022448"/>
    </source>
</evidence>
<dbReference type="Proteomes" id="UP000318405">
    <property type="component" value="Unassembled WGS sequence"/>
</dbReference>
<feature type="transmembrane region" description="Helical" evidence="7">
    <location>
        <begin position="259"/>
        <end position="283"/>
    </location>
</feature>
<comment type="caution">
    <text evidence="9">The sequence shown here is derived from an EMBL/GenBank/DDBJ whole genome shotgun (WGS) entry which is preliminary data.</text>
</comment>
<dbReference type="InterPro" id="IPR050366">
    <property type="entry name" value="BP-dependent_transpt_permease"/>
</dbReference>
<keyword evidence="6 7" id="KW-0472">Membrane</keyword>
<evidence type="ECO:0000256" key="4">
    <source>
        <dbReference type="ARBA" id="ARBA00022692"/>
    </source>
</evidence>
<evidence type="ECO:0000256" key="7">
    <source>
        <dbReference type="RuleBase" id="RU363032"/>
    </source>
</evidence>
<comment type="subcellular location">
    <subcellularLocation>
        <location evidence="1 7">Cell membrane</location>
        <topology evidence="1 7">Multi-pass membrane protein</topology>
    </subcellularLocation>
</comment>
<name>A0A556AQ84_9BURK</name>
<dbReference type="PROSITE" id="PS50928">
    <property type="entry name" value="ABC_TM1"/>
    <property type="match status" value="1"/>
</dbReference>
<dbReference type="InterPro" id="IPR000515">
    <property type="entry name" value="MetI-like"/>
</dbReference>
<dbReference type="PANTHER" id="PTHR43386:SF25">
    <property type="entry name" value="PEPTIDE ABC TRANSPORTER PERMEASE PROTEIN"/>
    <property type="match status" value="1"/>
</dbReference>
<proteinExistence type="inferred from homology"/>
<dbReference type="OrthoDB" id="9783218at2"/>
<evidence type="ECO:0000256" key="5">
    <source>
        <dbReference type="ARBA" id="ARBA00022989"/>
    </source>
</evidence>
<dbReference type="CDD" id="cd06261">
    <property type="entry name" value="TM_PBP2"/>
    <property type="match status" value="1"/>
</dbReference>
<comment type="similarity">
    <text evidence="7">Belongs to the binding-protein-dependent transport system permease family.</text>
</comment>
<keyword evidence="5 7" id="KW-1133">Transmembrane helix</keyword>
<evidence type="ECO:0000313" key="10">
    <source>
        <dbReference type="Proteomes" id="UP000318405"/>
    </source>
</evidence>
<evidence type="ECO:0000256" key="1">
    <source>
        <dbReference type="ARBA" id="ARBA00004651"/>
    </source>
</evidence>
<evidence type="ECO:0000313" key="9">
    <source>
        <dbReference type="EMBL" id="TSH95072.1"/>
    </source>
</evidence>
<evidence type="ECO:0000256" key="6">
    <source>
        <dbReference type="ARBA" id="ARBA00023136"/>
    </source>
</evidence>